<evidence type="ECO:0000313" key="3">
    <source>
        <dbReference type="Proteomes" id="UP000051124"/>
    </source>
</evidence>
<gene>
    <name evidence="2" type="ORF">AMJ40_05985</name>
</gene>
<evidence type="ECO:0008006" key="4">
    <source>
        <dbReference type="Google" id="ProtNLM"/>
    </source>
</evidence>
<feature type="signal peptide" evidence="1">
    <location>
        <begin position="1"/>
        <end position="21"/>
    </location>
</feature>
<comment type="caution">
    <text evidence="2">The sequence shown here is derived from an EMBL/GenBank/DDBJ whole genome shotgun (WGS) entry which is preliminary data.</text>
</comment>
<name>A0A0S7WGI9_UNCT6</name>
<reference evidence="2 3" key="1">
    <citation type="journal article" date="2015" name="Microbiome">
        <title>Genomic resolution of linkages in carbon, nitrogen, and sulfur cycling among widespread estuary sediment bacteria.</title>
        <authorList>
            <person name="Baker B.J."/>
            <person name="Lazar C.S."/>
            <person name="Teske A.P."/>
            <person name="Dick G.J."/>
        </authorList>
    </citation>
    <scope>NUCLEOTIDE SEQUENCE [LARGE SCALE GENOMIC DNA]</scope>
    <source>
        <strain evidence="2">DG_26</strain>
    </source>
</reference>
<protein>
    <recommendedName>
        <fullName evidence="4">Outer membrane protein beta-barrel domain-containing protein</fullName>
    </recommendedName>
</protein>
<dbReference type="InterPro" id="IPR016489">
    <property type="entry name" value="BAPKO_0422-like"/>
</dbReference>
<keyword evidence="1" id="KW-0732">Signal</keyword>
<feature type="chain" id="PRO_5006639426" description="Outer membrane protein beta-barrel domain-containing protein" evidence="1">
    <location>
        <begin position="22"/>
        <end position="153"/>
    </location>
</feature>
<sequence>MVRSTAFVGLIALVVSGTAAAQQSGFGLGIILGEPTGINFKLWIGRSSALDGAAAWSLERRSSLHLHMDYLMHSFDIFRVRTGRLPVYYGIGGRIKFREDDDDSVGLRIPVGIDYLFARAPLDVFAEIVPLLDLTPNTDFSLNGGAGIRYFFW</sequence>
<evidence type="ECO:0000256" key="1">
    <source>
        <dbReference type="SAM" id="SignalP"/>
    </source>
</evidence>
<proteinExistence type="predicted"/>
<dbReference type="Pfam" id="PF13161">
    <property type="entry name" value="DUF3996"/>
    <property type="match status" value="1"/>
</dbReference>
<dbReference type="Proteomes" id="UP000051124">
    <property type="component" value="Unassembled WGS sequence"/>
</dbReference>
<dbReference type="EMBL" id="LIZT01000068">
    <property type="protein sequence ID" value="KPJ49235.1"/>
    <property type="molecule type" value="Genomic_DNA"/>
</dbReference>
<organism evidence="2 3">
    <name type="scientific">candidate division TA06 bacterium DG_26</name>
    <dbReference type="NCBI Taxonomy" id="1703771"/>
    <lineage>
        <taxon>Bacteria</taxon>
        <taxon>Bacteria division TA06</taxon>
    </lineage>
</organism>
<accession>A0A0S7WGI9</accession>
<dbReference type="AlphaFoldDB" id="A0A0S7WGI9"/>
<evidence type="ECO:0000313" key="2">
    <source>
        <dbReference type="EMBL" id="KPJ49235.1"/>
    </source>
</evidence>